<name>A0ABV0WR09_9TELE</name>
<evidence type="ECO:0000256" key="1">
    <source>
        <dbReference type="SAM" id="MobiDB-lite"/>
    </source>
</evidence>
<feature type="compositionally biased region" description="Basic and acidic residues" evidence="1">
    <location>
        <begin position="86"/>
        <end position="106"/>
    </location>
</feature>
<feature type="compositionally biased region" description="Polar residues" evidence="1">
    <location>
        <begin position="73"/>
        <end position="84"/>
    </location>
</feature>
<dbReference type="Proteomes" id="UP001444071">
    <property type="component" value="Unassembled WGS sequence"/>
</dbReference>
<organism evidence="2 3">
    <name type="scientific">Xenotaenia resolanae</name>
    <dbReference type="NCBI Taxonomy" id="208358"/>
    <lineage>
        <taxon>Eukaryota</taxon>
        <taxon>Metazoa</taxon>
        <taxon>Chordata</taxon>
        <taxon>Craniata</taxon>
        <taxon>Vertebrata</taxon>
        <taxon>Euteleostomi</taxon>
        <taxon>Actinopterygii</taxon>
        <taxon>Neopterygii</taxon>
        <taxon>Teleostei</taxon>
        <taxon>Neoteleostei</taxon>
        <taxon>Acanthomorphata</taxon>
        <taxon>Ovalentaria</taxon>
        <taxon>Atherinomorphae</taxon>
        <taxon>Cyprinodontiformes</taxon>
        <taxon>Goodeidae</taxon>
        <taxon>Xenotaenia</taxon>
    </lineage>
</organism>
<evidence type="ECO:0000313" key="3">
    <source>
        <dbReference type="Proteomes" id="UP001444071"/>
    </source>
</evidence>
<accession>A0ABV0WR09</accession>
<evidence type="ECO:0000313" key="2">
    <source>
        <dbReference type="EMBL" id="MEQ2271831.1"/>
    </source>
</evidence>
<comment type="caution">
    <text evidence="2">The sequence shown here is derived from an EMBL/GenBank/DDBJ whole genome shotgun (WGS) entry which is preliminary data.</text>
</comment>
<gene>
    <name evidence="2" type="ORF">XENORESO_009920</name>
</gene>
<sequence length="132" mass="14579">LENGVTQRETKRSLLYPNEAPGQKESSSLPAENIVTETVHNGYLEEYLDNKRPVSPLSPLPQSPEPTKPASKAKTTAEQQQPRPNKSKDKNRDVAVKPKMEVECVKVSRQPQPPSESTWGPAGHRGTVPSEE</sequence>
<feature type="compositionally biased region" description="Pro residues" evidence="1">
    <location>
        <begin position="56"/>
        <end position="67"/>
    </location>
</feature>
<feature type="compositionally biased region" description="Polar residues" evidence="1">
    <location>
        <begin position="24"/>
        <end position="39"/>
    </location>
</feature>
<feature type="region of interest" description="Disordered" evidence="1">
    <location>
        <begin position="1"/>
        <end position="132"/>
    </location>
</feature>
<dbReference type="EMBL" id="JAHRIM010063134">
    <property type="protein sequence ID" value="MEQ2271831.1"/>
    <property type="molecule type" value="Genomic_DNA"/>
</dbReference>
<reference evidence="2 3" key="1">
    <citation type="submission" date="2021-06" db="EMBL/GenBank/DDBJ databases">
        <authorList>
            <person name="Palmer J.M."/>
        </authorList>
    </citation>
    <scope>NUCLEOTIDE SEQUENCE [LARGE SCALE GENOMIC DNA]</scope>
    <source>
        <strain evidence="2 3">XR_2019</strain>
        <tissue evidence="2">Muscle</tissue>
    </source>
</reference>
<protein>
    <recommendedName>
        <fullName evidence="4">Prolactin receptor</fullName>
    </recommendedName>
</protein>
<proteinExistence type="predicted"/>
<feature type="non-terminal residue" evidence="2">
    <location>
        <position position="132"/>
    </location>
</feature>
<evidence type="ECO:0008006" key="4">
    <source>
        <dbReference type="Google" id="ProtNLM"/>
    </source>
</evidence>
<keyword evidence="3" id="KW-1185">Reference proteome</keyword>
<feature type="non-terminal residue" evidence="2">
    <location>
        <position position="1"/>
    </location>
</feature>